<dbReference type="RefSeq" id="XP_031026164.1">
    <property type="nucleotide sequence ID" value="XM_031167906.1"/>
</dbReference>
<dbReference type="Proteomes" id="UP000319731">
    <property type="component" value="Unassembled WGS sequence"/>
</dbReference>
<proteinExistence type="inferred from homology"/>
<protein>
    <submittedName>
        <fullName evidence="7">Uncharacterized protein</fullName>
    </submittedName>
</protein>
<dbReference type="Gene3D" id="6.10.110.10">
    <property type="match status" value="1"/>
</dbReference>
<accession>A0A507C7Z7</accession>
<sequence length="109" mass="11193">MELLKNGCMGIVIGAIGLPLIIATIPFLLGFTVGGIASGSIAAFCMAFHRGYVPIGGFVATMQSIGTNGLYLACRKATVCFGALVGLFIGCYVTFVSNTNHAETIIGSV</sequence>
<evidence type="ECO:0000313" key="8">
    <source>
        <dbReference type="Proteomes" id="UP000319731"/>
    </source>
</evidence>
<evidence type="ECO:0000313" key="7">
    <source>
        <dbReference type="EMBL" id="TPX35732.1"/>
    </source>
</evidence>
<dbReference type="GeneID" id="42003203"/>
<feature type="transmembrane region" description="Helical" evidence="6">
    <location>
        <begin position="7"/>
        <end position="29"/>
    </location>
</feature>
<keyword evidence="3 6" id="KW-0812">Transmembrane</keyword>
<comment type="caution">
    <text evidence="7">The sequence shown here is derived from an EMBL/GenBank/DDBJ whole genome shotgun (WGS) entry which is preliminary data.</text>
</comment>
<dbReference type="STRING" id="1806994.A0A507C7Z7"/>
<name>A0A507C7Z7_9FUNG</name>
<organism evidence="7 8">
    <name type="scientific">Synchytrium microbalum</name>
    <dbReference type="NCBI Taxonomy" id="1806994"/>
    <lineage>
        <taxon>Eukaryota</taxon>
        <taxon>Fungi</taxon>
        <taxon>Fungi incertae sedis</taxon>
        <taxon>Chytridiomycota</taxon>
        <taxon>Chytridiomycota incertae sedis</taxon>
        <taxon>Chytridiomycetes</taxon>
        <taxon>Synchytriales</taxon>
        <taxon>Synchytriaceae</taxon>
        <taxon>Synchytrium</taxon>
    </lineage>
</organism>
<reference evidence="7 8" key="1">
    <citation type="journal article" date="2019" name="Sci. Rep.">
        <title>Comparative genomics of chytrid fungi reveal insights into the obligate biotrophic and pathogenic lifestyle of Synchytrium endobioticum.</title>
        <authorList>
            <person name="van de Vossenberg B.T.L.H."/>
            <person name="Warris S."/>
            <person name="Nguyen H.D.T."/>
            <person name="van Gent-Pelzer M.P.E."/>
            <person name="Joly D.L."/>
            <person name="van de Geest H.C."/>
            <person name="Bonants P.J.M."/>
            <person name="Smith D.S."/>
            <person name="Levesque C.A."/>
            <person name="van der Lee T.A.J."/>
        </authorList>
    </citation>
    <scope>NUCLEOTIDE SEQUENCE [LARGE SCALE GENOMIC DNA]</scope>
    <source>
        <strain evidence="7 8">JEL517</strain>
    </source>
</reference>
<comment type="similarity">
    <text evidence="2">Belongs to the IFI6/IFI27 family.</text>
</comment>
<comment type="subcellular location">
    <subcellularLocation>
        <location evidence="1">Membrane</location>
        <topology evidence="1">Multi-pass membrane protein</topology>
    </subcellularLocation>
</comment>
<dbReference type="AlphaFoldDB" id="A0A507C7Z7"/>
<dbReference type="Pfam" id="PF06140">
    <property type="entry name" value="Ifi-6-16"/>
    <property type="match status" value="1"/>
</dbReference>
<keyword evidence="8" id="KW-1185">Reference proteome</keyword>
<gene>
    <name evidence="7" type="ORF">SmJEL517_g01978</name>
</gene>
<dbReference type="InterPro" id="IPR038213">
    <property type="entry name" value="IFI6/IFI27-like_sf"/>
</dbReference>
<evidence type="ECO:0000256" key="3">
    <source>
        <dbReference type="ARBA" id="ARBA00022692"/>
    </source>
</evidence>
<evidence type="ECO:0000256" key="1">
    <source>
        <dbReference type="ARBA" id="ARBA00004141"/>
    </source>
</evidence>
<dbReference type="EMBL" id="QEAO01000007">
    <property type="protein sequence ID" value="TPX35732.1"/>
    <property type="molecule type" value="Genomic_DNA"/>
</dbReference>
<evidence type="ECO:0000256" key="6">
    <source>
        <dbReference type="SAM" id="Phobius"/>
    </source>
</evidence>
<evidence type="ECO:0000256" key="5">
    <source>
        <dbReference type="ARBA" id="ARBA00023136"/>
    </source>
</evidence>
<feature type="transmembrane region" description="Helical" evidence="6">
    <location>
        <begin position="41"/>
        <end position="65"/>
    </location>
</feature>
<evidence type="ECO:0000256" key="2">
    <source>
        <dbReference type="ARBA" id="ARBA00007262"/>
    </source>
</evidence>
<keyword evidence="5 6" id="KW-0472">Membrane</keyword>
<dbReference type="InterPro" id="IPR009311">
    <property type="entry name" value="IFI6/IFI27-like"/>
</dbReference>
<evidence type="ECO:0000256" key="4">
    <source>
        <dbReference type="ARBA" id="ARBA00022989"/>
    </source>
</evidence>
<keyword evidence="4 6" id="KW-1133">Transmembrane helix</keyword>
<dbReference type="OrthoDB" id="2445786at2759"/>
<feature type="transmembrane region" description="Helical" evidence="6">
    <location>
        <begin position="77"/>
        <end position="95"/>
    </location>
</feature>
<dbReference type="GO" id="GO:0016020">
    <property type="term" value="C:membrane"/>
    <property type="evidence" value="ECO:0007669"/>
    <property type="project" value="UniProtKB-SubCell"/>
</dbReference>